<sequence>SVEQYKESLSRDVVLDSESQEQIQGGASSGTDNMMPTFFPILGIFSILFTLYNITPFRSWLHNILSEKQTIQHGVYEDEIHEFFENEYEPLDSNSEINRNHITYHSIINS</sequence>
<name>A0A1A8W8V6_PLAOA</name>
<dbReference type="EMBL" id="FLQU01000701">
    <property type="protein sequence ID" value="SBS89253.1"/>
    <property type="molecule type" value="Genomic_DNA"/>
</dbReference>
<dbReference type="Pfam" id="PF05795">
    <property type="entry name" value="Plasmodium_Vir"/>
    <property type="match status" value="1"/>
</dbReference>
<evidence type="ECO:0000256" key="2">
    <source>
        <dbReference type="SAM" id="Phobius"/>
    </source>
</evidence>
<keyword evidence="2" id="KW-1133">Transmembrane helix</keyword>
<reference evidence="4" key="1">
    <citation type="submission" date="2016-05" db="EMBL/GenBank/DDBJ databases">
        <authorList>
            <person name="Naeem Raeece"/>
        </authorList>
    </citation>
    <scope>NUCLEOTIDE SEQUENCE [LARGE SCALE GENOMIC DNA]</scope>
</reference>
<feature type="transmembrane region" description="Helical" evidence="2">
    <location>
        <begin position="37"/>
        <end position="55"/>
    </location>
</feature>
<keyword evidence="2" id="KW-0812">Transmembrane</keyword>
<feature type="compositionally biased region" description="Basic and acidic residues" evidence="1">
    <location>
        <begin position="1"/>
        <end position="14"/>
    </location>
</feature>
<proteinExistence type="predicted"/>
<evidence type="ECO:0000313" key="4">
    <source>
        <dbReference type="Proteomes" id="UP000078560"/>
    </source>
</evidence>
<keyword evidence="2" id="KW-0472">Membrane</keyword>
<dbReference type="Proteomes" id="UP000078560">
    <property type="component" value="Unassembled WGS sequence"/>
</dbReference>
<evidence type="ECO:0000256" key="1">
    <source>
        <dbReference type="SAM" id="MobiDB-lite"/>
    </source>
</evidence>
<feature type="non-terminal residue" evidence="3">
    <location>
        <position position="1"/>
    </location>
</feature>
<evidence type="ECO:0000313" key="3">
    <source>
        <dbReference type="EMBL" id="SBS89253.1"/>
    </source>
</evidence>
<feature type="region of interest" description="Disordered" evidence="1">
    <location>
        <begin position="1"/>
        <end position="32"/>
    </location>
</feature>
<dbReference type="InterPro" id="IPR008780">
    <property type="entry name" value="Plasmodium_Vir"/>
</dbReference>
<organism evidence="3 4">
    <name type="scientific">Plasmodium ovale curtisi</name>
    <dbReference type="NCBI Taxonomy" id="864141"/>
    <lineage>
        <taxon>Eukaryota</taxon>
        <taxon>Sar</taxon>
        <taxon>Alveolata</taxon>
        <taxon>Apicomplexa</taxon>
        <taxon>Aconoidasida</taxon>
        <taxon>Haemosporida</taxon>
        <taxon>Plasmodiidae</taxon>
        <taxon>Plasmodium</taxon>
        <taxon>Plasmodium (Plasmodium)</taxon>
    </lineage>
</organism>
<dbReference type="AlphaFoldDB" id="A0A1A8W8V6"/>
<accession>A0A1A8W8V6</accession>
<gene>
    <name evidence="3" type="ORF">POVCU2_0053340</name>
</gene>
<protein>
    <submittedName>
        <fullName evidence="3">PIR Superfamily Protein</fullName>
    </submittedName>
</protein>
<feature type="compositionally biased region" description="Polar residues" evidence="1">
    <location>
        <begin position="20"/>
        <end position="32"/>
    </location>
</feature>